<reference evidence="3" key="1">
    <citation type="submission" date="2019-11" db="EMBL/GenBank/DDBJ databases">
        <authorList>
            <person name="Feng L."/>
        </authorList>
    </citation>
    <scope>NUCLEOTIDE SEQUENCE</scope>
    <source>
        <strain evidence="3">ECasseliflavusLFYP2</strain>
    </source>
</reference>
<protein>
    <submittedName>
        <fullName evidence="3">3-oxoacyl-[acyl-carrier-protein] reductase FabG</fullName>
        <ecNumber evidence="3">1.1.1.100</ecNumber>
    </submittedName>
</protein>
<dbReference type="PANTHER" id="PTHR43157">
    <property type="entry name" value="PHOSPHATIDYLINOSITOL-GLYCAN BIOSYNTHESIS CLASS F PROTEIN-RELATED"/>
    <property type="match status" value="1"/>
</dbReference>
<dbReference type="PRINTS" id="PR00080">
    <property type="entry name" value="SDRFAMILY"/>
</dbReference>
<evidence type="ECO:0000256" key="1">
    <source>
        <dbReference type="ARBA" id="ARBA00023002"/>
    </source>
</evidence>
<proteinExistence type="inferred from homology"/>
<evidence type="ECO:0000256" key="2">
    <source>
        <dbReference type="RuleBase" id="RU000363"/>
    </source>
</evidence>
<name>A0A6N3GQH2_ENTCA</name>
<dbReference type="EC" id="1.1.1.100" evidence="3"/>
<organism evidence="3">
    <name type="scientific">Enterococcus casseliflavus</name>
    <name type="common">Enterococcus flavescens</name>
    <dbReference type="NCBI Taxonomy" id="37734"/>
    <lineage>
        <taxon>Bacteria</taxon>
        <taxon>Bacillati</taxon>
        <taxon>Bacillota</taxon>
        <taxon>Bacilli</taxon>
        <taxon>Lactobacillales</taxon>
        <taxon>Enterococcaceae</taxon>
        <taxon>Enterococcus</taxon>
    </lineage>
</organism>
<accession>A0A6N3GQH2</accession>
<dbReference type="PRINTS" id="PR00081">
    <property type="entry name" value="GDHRDH"/>
</dbReference>
<dbReference type="PANTHER" id="PTHR43157:SF31">
    <property type="entry name" value="PHOSPHATIDYLINOSITOL-GLYCAN BIOSYNTHESIS CLASS F PROTEIN"/>
    <property type="match status" value="1"/>
</dbReference>
<dbReference type="SUPFAM" id="SSF51735">
    <property type="entry name" value="NAD(P)-binding Rossmann-fold domains"/>
    <property type="match status" value="1"/>
</dbReference>
<comment type="similarity">
    <text evidence="2">Belongs to the short-chain dehydrogenases/reductases (SDR) family.</text>
</comment>
<sequence length="328" mass="37052">MVFAVTKHKMKQSASRNKKRASLDLFFEQIFLFSVMMKENGILRRGRWQIEDDFSYGCQRWHGLCNSQKLAELGMHVILYCRSAERGQAAQQRLKEETGNPSIDLVIGDLGSLASVRKSAAEINARFEKLDVLINNAGIVNLKKERTADGFEQMLGVNYVGHFELTRQLLPLMKRADAGRIVNVASGAYKFVKKKDQRFFDVANFLPWREYGRSKKALILFTDALAFQLRNTTVTANALHPGAVATSLGVSRQTGFGQSVYKMLTPFFKTPEEGSDTAIYLALSPEVAGISGRYFVDRQAVPTEILDERQQAQKLWEETQRRIADQAQ</sequence>
<gene>
    <name evidence="3" type="primary">fabG_1</name>
    <name evidence="3" type="ORF">ECLFYP2_01083</name>
</gene>
<dbReference type="EMBL" id="CACRTX010000021">
    <property type="protein sequence ID" value="VYU66595.1"/>
    <property type="molecule type" value="Genomic_DNA"/>
</dbReference>
<evidence type="ECO:0000313" key="3">
    <source>
        <dbReference type="EMBL" id="VYU66595.1"/>
    </source>
</evidence>
<keyword evidence="1 3" id="KW-0560">Oxidoreductase</keyword>
<dbReference type="InterPro" id="IPR036291">
    <property type="entry name" value="NAD(P)-bd_dom_sf"/>
</dbReference>
<dbReference type="CDD" id="cd05327">
    <property type="entry name" value="retinol-DH_like_SDR_c_like"/>
    <property type="match status" value="1"/>
</dbReference>
<dbReference type="GO" id="GO:0004316">
    <property type="term" value="F:3-oxoacyl-[acyl-carrier-protein] reductase (NADPH) activity"/>
    <property type="evidence" value="ECO:0007669"/>
    <property type="project" value="UniProtKB-EC"/>
</dbReference>
<dbReference type="InterPro" id="IPR002347">
    <property type="entry name" value="SDR_fam"/>
</dbReference>
<dbReference type="AlphaFoldDB" id="A0A6N3GQH2"/>
<dbReference type="Pfam" id="PF00106">
    <property type="entry name" value="adh_short"/>
    <property type="match status" value="1"/>
</dbReference>
<dbReference type="Gene3D" id="3.40.50.720">
    <property type="entry name" value="NAD(P)-binding Rossmann-like Domain"/>
    <property type="match status" value="1"/>
</dbReference>